<sequence>MHLDRVQKIFILFCMVFGFICIMNINNPDMDDHVHPSYLDKLNLSGVDRIMIVAHPDDESLWGGAHLAQHRYFVVCLTNAKTYNYRRYWEFKNAMKITDTPNVILDYPDYENGHRIDWSPYEKDIEKDIRLLLSYRDWKEIATHNPDGEYGHQHHIATSRIVTKACRDGGLYDRLNYFGIYQWDIKDVKNIVTVSREYLEVKQKMFRPYYRERNTIKKHRLMHPYEQWIKASDWNRVKNKQEQTKDAGHQ</sequence>
<keyword evidence="1" id="KW-1133">Transmembrane helix</keyword>
<dbReference type="Gene3D" id="3.40.50.10320">
    <property type="entry name" value="LmbE-like"/>
    <property type="match status" value="1"/>
</dbReference>
<evidence type="ECO:0000256" key="1">
    <source>
        <dbReference type="SAM" id="Phobius"/>
    </source>
</evidence>
<dbReference type="GO" id="GO:0016811">
    <property type="term" value="F:hydrolase activity, acting on carbon-nitrogen (but not peptide) bonds, in linear amides"/>
    <property type="evidence" value="ECO:0007669"/>
    <property type="project" value="TreeGrafter"/>
</dbReference>
<reference evidence="2" key="2">
    <citation type="submission" date="2021-04" db="EMBL/GenBank/DDBJ databases">
        <authorList>
            <person name="Gilroy R."/>
        </authorList>
    </citation>
    <scope>NUCLEOTIDE SEQUENCE</scope>
    <source>
        <strain evidence="2">ChiSjej3B21-8574</strain>
    </source>
</reference>
<dbReference type="PANTHER" id="PTHR12993">
    <property type="entry name" value="N-ACETYLGLUCOSAMINYL-PHOSPHATIDYLINOSITOL DE-N-ACETYLASE-RELATED"/>
    <property type="match status" value="1"/>
</dbReference>
<gene>
    <name evidence="2" type="ORF">H9754_08685</name>
</gene>
<evidence type="ECO:0000313" key="3">
    <source>
        <dbReference type="Proteomes" id="UP000823904"/>
    </source>
</evidence>
<reference evidence="2" key="1">
    <citation type="journal article" date="2021" name="PeerJ">
        <title>Extensive microbial diversity within the chicken gut microbiome revealed by metagenomics and culture.</title>
        <authorList>
            <person name="Gilroy R."/>
            <person name="Ravi A."/>
            <person name="Getino M."/>
            <person name="Pursley I."/>
            <person name="Horton D.L."/>
            <person name="Alikhan N.F."/>
            <person name="Baker D."/>
            <person name="Gharbi K."/>
            <person name="Hall N."/>
            <person name="Watson M."/>
            <person name="Adriaenssens E.M."/>
            <person name="Foster-Nyarko E."/>
            <person name="Jarju S."/>
            <person name="Secka A."/>
            <person name="Antonio M."/>
            <person name="Oren A."/>
            <person name="Chaudhuri R.R."/>
            <person name="La Ragione R."/>
            <person name="Hildebrand F."/>
            <person name="Pallen M.J."/>
        </authorList>
    </citation>
    <scope>NUCLEOTIDE SEQUENCE</scope>
    <source>
        <strain evidence="2">ChiSjej3B21-8574</strain>
    </source>
</reference>
<dbReference type="EMBL" id="DWWD01000032">
    <property type="protein sequence ID" value="HJC50629.1"/>
    <property type="molecule type" value="Genomic_DNA"/>
</dbReference>
<dbReference type="PANTHER" id="PTHR12993:SF11">
    <property type="entry name" value="N-ACETYLGLUCOSAMINYL-PHOSPHATIDYLINOSITOL DE-N-ACETYLASE"/>
    <property type="match status" value="1"/>
</dbReference>
<keyword evidence="1" id="KW-0472">Membrane</keyword>
<dbReference type="Proteomes" id="UP000823904">
    <property type="component" value="Unassembled WGS sequence"/>
</dbReference>
<keyword evidence="1" id="KW-0812">Transmembrane</keyword>
<feature type="transmembrane region" description="Helical" evidence="1">
    <location>
        <begin position="6"/>
        <end position="25"/>
    </location>
</feature>
<dbReference type="InterPro" id="IPR024078">
    <property type="entry name" value="LmbE-like_dom_sf"/>
</dbReference>
<comment type="caution">
    <text evidence="2">The sequence shown here is derived from an EMBL/GenBank/DDBJ whole genome shotgun (WGS) entry which is preliminary data.</text>
</comment>
<dbReference type="SUPFAM" id="SSF102588">
    <property type="entry name" value="LmbE-like"/>
    <property type="match status" value="1"/>
</dbReference>
<name>A0A9D2PI22_9FIRM</name>
<dbReference type="InterPro" id="IPR003737">
    <property type="entry name" value="GlcNAc_PI_deacetylase-related"/>
</dbReference>
<proteinExistence type="predicted"/>
<evidence type="ECO:0000313" key="2">
    <source>
        <dbReference type="EMBL" id="HJC50629.1"/>
    </source>
</evidence>
<dbReference type="AlphaFoldDB" id="A0A9D2PI22"/>
<accession>A0A9D2PI22</accession>
<dbReference type="Pfam" id="PF02585">
    <property type="entry name" value="PIG-L"/>
    <property type="match status" value="1"/>
</dbReference>
<organism evidence="2 3">
    <name type="scientific">Candidatus Anaerostipes avistercoris</name>
    <dbReference type="NCBI Taxonomy" id="2838462"/>
    <lineage>
        <taxon>Bacteria</taxon>
        <taxon>Bacillati</taxon>
        <taxon>Bacillota</taxon>
        <taxon>Clostridia</taxon>
        <taxon>Lachnospirales</taxon>
        <taxon>Lachnospiraceae</taxon>
        <taxon>Anaerostipes</taxon>
    </lineage>
</organism>
<protein>
    <submittedName>
        <fullName evidence="2">PIG-L family deacetylase</fullName>
    </submittedName>
</protein>